<name>A0ACD0NPV7_9BASI</name>
<reference evidence="1 2" key="1">
    <citation type="journal article" date="2018" name="Mol. Biol. Evol.">
        <title>Broad Genomic Sampling Reveals a Smut Pathogenic Ancestry of the Fungal Clade Ustilaginomycotina.</title>
        <authorList>
            <person name="Kijpornyongpan T."/>
            <person name="Mondo S.J."/>
            <person name="Barry K."/>
            <person name="Sandor L."/>
            <person name="Lee J."/>
            <person name="Lipzen A."/>
            <person name="Pangilinan J."/>
            <person name="LaButti K."/>
            <person name="Hainaut M."/>
            <person name="Henrissat B."/>
            <person name="Grigoriev I.V."/>
            <person name="Spatafora J.W."/>
            <person name="Aime M.C."/>
        </authorList>
    </citation>
    <scope>NUCLEOTIDE SEQUENCE [LARGE SCALE GENOMIC DNA]</scope>
    <source>
        <strain evidence="1 2">SA 807</strain>
    </source>
</reference>
<evidence type="ECO:0000313" key="2">
    <source>
        <dbReference type="Proteomes" id="UP000245626"/>
    </source>
</evidence>
<protein>
    <submittedName>
        <fullName evidence="1">PLP-dependent transferase</fullName>
    </submittedName>
</protein>
<keyword evidence="2" id="KW-1185">Reference proteome</keyword>
<accession>A0ACD0NPV7</accession>
<proteinExistence type="predicted"/>
<evidence type="ECO:0000313" key="1">
    <source>
        <dbReference type="EMBL" id="PWN47858.1"/>
    </source>
</evidence>
<dbReference type="EMBL" id="KZ820322">
    <property type="protein sequence ID" value="PWN47858.1"/>
    <property type="molecule type" value="Genomic_DNA"/>
</dbReference>
<keyword evidence="1" id="KW-0808">Transferase</keyword>
<sequence>MLFDHGREDSTPTGFEIRRTVDEAAAERKEWITLLLSTTGNEAQYVHTILAVFRDLFDPDANPNGIVNLGIADNSLCRQELIKPMSQVEAYRIIGSTHKSQYFNQNRLSLSAPELTYPNRVHSSARLLDAICHLVNDVPNASFRDPSGVAAPKPFVRVKPEHIAVGPGATSVLDTLFWCLCNAGDGVLMSVPYYNGFDHDLTFRSEAVILPVQVPTPTSTTVENDSSESAGSGPSFAPDTIKFYVEAYQKAVEEGISVKAILVVNPHNPTGGIYPRETLVELAKFAAEHKLHLVVDEIYAKSCYQTSDSAKPPSFHSILSIDVEGEAALPPSQVHVVTSASKDFGINGFRLGVLISQRNKDLMSAMTGLGILYQSSAPAGALWYTWLEDSEFLNWYLAENRRRLSVAYEYITDWFKHHRIPYVPANSGHFVMEDFSRFLKVDASEEGDEKAMRKAEAELVARMIEERVFVAPGSQYHHPIPGWFRLTFSQDPTTLKEGLVRLEKVLGLEEWIGKRPELDLLRDSLPVPTH</sequence>
<gene>
    <name evidence="1" type="ORF">IE53DRAFT_364355</name>
</gene>
<organism evidence="1 2">
    <name type="scientific">Violaceomyces palustris</name>
    <dbReference type="NCBI Taxonomy" id="1673888"/>
    <lineage>
        <taxon>Eukaryota</taxon>
        <taxon>Fungi</taxon>
        <taxon>Dikarya</taxon>
        <taxon>Basidiomycota</taxon>
        <taxon>Ustilaginomycotina</taxon>
        <taxon>Ustilaginomycetes</taxon>
        <taxon>Violaceomycetales</taxon>
        <taxon>Violaceomycetaceae</taxon>
        <taxon>Violaceomyces</taxon>
    </lineage>
</organism>
<dbReference type="Proteomes" id="UP000245626">
    <property type="component" value="Unassembled WGS sequence"/>
</dbReference>